<gene>
    <name evidence="2" type="ORF">FHY64_03580</name>
</gene>
<dbReference type="SUPFAM" id="SSF53474">
    <property type="entry name" value="alpha/beta-Hydrolases"/>
    <property type="match status" value="1"/>
</dbReference>
<keyword evidence="1" id="KW-0472">Membrane</keyword>
<dbReference type="PANTHER" id="PTHR12277">
    <property type="entry name" value="ALPHA/BETA HYDROLASE DOMAIN-CONTAINING PROTEIN"/>
    <property type="match status" value="1"/>
</dbReference>
<sequence length="269" mass="28831">MPPRSTVSLTRVRRAGGILAGLYLIYALLASLLVPTFIYPFDQTLFQAQGFRRVEVADTPPLYVHDAGPDAPVVIYFMGNIGSLQWFGPDLQMHGAAGRSIVAMTYRGGGGESGQPSESALKSDALATFDALEAVLPDHGPVILHGYSLGSGLAFHVAARREADAVLVVAPYARLCEVMAQKSWVPACRVPWVDRWQSLPDARATDEPILILHGTADELIPITQSERLAGDSQVGPVEFRRLNATHTDIVVNDAYASEVGDLIAGALGN</sequence>
<dbReference type="Proteomes" id="UP000314011">
    <property type="component" value="Unassembled WGS sequence"/>
</dbReference>
<dbReference type="AlphaFoldDB" id="A0A5C5GFP8"/>
<dbReference type="PANTHER" id="PTHR12277:SF81">
    <property type="entry name" value="PROTEIN ABHD13"/>
    <property type="match status" value="1"/>
</dbReference>
<proteinExistence type="predicted"/>
<protein>
    <submittedName>
        <fullName evidence="2">Alpha/beta hydrolase</fullName>
    </submittedName>
</protein>
<keyword evidence="2" id="KW-0378">Hydrolase</keyword>
<evidence type="ECO:0000313" key="3">
    <source>
        <dbReference type="Proteomes" id="UP000314011"/>
    </source>
</evidence>
<dbReference type="GO" id="GO:0016787">
    <property type="term" value="F:hydrolase activity"/>
    <property type="evidence" value="ECO:0007669"/>
    <property type="project" value="UniProtKB-KW"/>
</dbReference>
<keyword evidence="1" id="KW-0812">Transmembrane</keyword>
<evidence type="ECO:0000313" key="2">
    <source>
        <dbReference type="EMBL" id="TNY32386.1"/>
    </source>
</evidence>
<reference evidence="2 3" key="1">
    <citation type="submission" date="2019-06" db="EMBL/GenBank/DDBJ databases">
        <title>Genome of new Rhodobacteraceae sp. SM1903.</title>
        <authorList>
            <person name="Ren X."/>
        </authorList>
    </citation>
    <scope>NUCLEOTIDE SEQUENCE [LARGE SCALE GENOMIC DNA]</scope>
    <source>
        <strain evidence="2 3">SM1903</strain>
    </source>
</reference>
<accession>A0A5C5GFP8</accession>
<dbReference type="OrthoDB" id="9798884at2"/>
<keyword evidence="1" id="KW-1133">Transmembrane helix</keyword>
<organism evidence="2 3">
    <name type="scientific">Pelagovum pacificum</name>
    <dbReference type="NCBI Taxonomy" id="2588711"/>
    <lineage>
        <taxon>Bacteria</taxon>
        <taxon>Pseudomonadati</taxon>
        <taxon>Pseudomonadota</taxon>
        <taxon>Alphaproteobacteria</taxon>
        <taxon>Rhodobacterales</taxon>
        <taxon>Paracoccaceae</taxon>
        <taxon>Pelagovum</taxon>
    </lineage>
</organism>
<dbReference type="EMBL" id="VFFF01000001">
    <property type="protein sequence ID" value="TNY32386.1"/>
    <property type="molecule type" value="Genomic_DNA"/>
</dbReference>
<evidence type="ECO:0000256" key="1">
    <source>
        <dbReference type="SAM" id="Phobius"/>
    </source>
</evidence>
<dbReference type="InterPro" id="IPR029058">
    <property type="entry name" value="AB_hydrolase_fold"/>
</dbReference>
<dbReference type="Gene3D" id="3.40.50.1820">
    <property type="entry name" value="alpha/beta hydrolase"/>
    <property type="match status" value="1"/>
</dbReference>
<comment type="caution">
    <text evidence="2">The sequence shown here is derived from an EMBL/GenBank/DDBJ whole genome shotgun (WGS) entry which is preliminary data.</text>
</comment>
<name>A0A5C5GFP8_9RHOB</name>
<keyword evidence="3" id="KW-1185">Reference proteome</keyword>
<feature type="transmembrane region" description="Helical" evidence="1">
    <location>
        <begin position="21"/>
        <end position="41"/>
    </location>
</feature>